<dbReference type="InterPro" id="IPR009060">
    <property type="entry name" value="UBA-like_sf"/>
</dbReference>
<dbReference type="InterPro" id="IPR038870">
    <property type="entry name" value="UBAP1"/>
</dbReference>
<gene>
    <name evidence="4" type="ORF">AMK59_6813</name>
</gene>
<reference evidence="4 5" key="1">
    <citation type="submission" date="2015-09" db="EMBL/GenBank/DDBJ databases">
        <title>Draft genome of the scarab beetle Oryctes borbonicus.</title>
        <authorList>
            <person name="Meyer J.M."/>
            <person name="Markov G.V."/>
            <person name="Baskaran P."/>
            <person name="Herrmann M."/>
            <person name="Sommer R.J."/>
            <person name="Roedelsperger C."/>
        </authorList>
    </citation>
    <scope>NUCLEOTIDE SEQUENCE [LARGE SCALE GENOMIC DNA]</scope>
    <source>
        <strain evidence="4">OB123</strain>
        <tissue evidence="4">Whole animal</tissue>
    </source>
</reference>
<sequence>MSLKQGQEQQSSYMDGVKVKISERYKPPPKITLPTSYSQRLSLNNHIQDNIPRYDFCFERNAKECMRALREAKTAASIHRKERLEEIKEAREKQKADKLKQEEEYKSEANVQSEEVIYNERVNVNNHSTYETSTGVLIPTQVTTTYTNILTPQLLDTNMQYSHQTTDKSPFNISDFEADTSSPFDNMALKTINDMAELAIVLQNEGKNNQKPYPYIPINTGSYTQTYSNYTENQNYNFAELPSTSTTPYVQPSNCVYSASNGYYYNTMPSTYNSSYLYNSAIQHYNNSFDVTSSQKLPEDDTRQMKTVPDIIKALETELNNTHINKINQAIPSTTQSKERSNSESKNDVIDEDFRNLPKNLQALSKDISSMGFPLDRVSRVCKLLGDHQKKIVEHLLAMSDLLDLGFSETQVSSALLQCDNDRDKALDKLIL</sequence>
<dbReference type="InterPro" id="IPR015940">
    <property type="entry name" value="UBA"/>
</dbReference>
<dbReference type="AlphaFoldDB" id="A0A0T6ASU7"/>
<dbReference type="PROSITE" id="PS50030">
    <property type="entry name" value="UBA"/>
    <property type="match status" value="1"/>
</dbReference>
<dbReference type="GO" id="GO:0043162">
    <property type="term" value="P:ubiquitin-dependent protein catabolic process via the multivesicular body sorting pathway"/>
    <property type="evidence" value="ECO:0007669"/>
    <property type="project" value="InterPro"/>
</dbReference>
<dbReference type="GO" id="GO:0000813">
    <property type="term" value="C:ESCRT I complex"/>
    <property type="evidence" value="ECO:0007669"/>
    <property type="project" value="InterPro"/>
</dbReference>
<protein>
    <recommendedName>
        <fullName evidence="6">UBA domain-containing protein</fullName>
    </recommendedName>
</protein>
<proteinExistence type="predicted"/>
<evidence type="ECO:0000259" key="3">
    <source>
        <dbReference type="PROSITE" id="PS51497"/>
    </source>
</evidence>
<dbReference type="Proteomes" id="UP000051574">
    <property type="component" value="Unassembled WGS sequence"/>
</dbReference>
<feature type="domain" description="UMA" evidence="3">
    <location>
        <begin position="14"/>
        <end position="63"/>
    </location>
</feature>
<evidence type="ECO:0000313" key="5">
    <source>
        <dbReference type="Proteomes" id="UP000051574"/>
    </source>
</evidence>
<comment type="caution">
    <text evidence="4">The sequence shown here is derived from an EMBL/GenBank/DDBJ whole genome shotgun (WGS) entry which is preliminary data.</text>
</comment>
<evidence type="ECO:0000313" key="4">
    <source>
        <dbReference type="EMBL" id="KRT78211.1"/>
    </source>
</evidence>
<organism evidence="4 5">
    <name type="scientific">Oryctes borbonicus</name>
    <dbReference type="NCBI Taxonomy" id="1629725"/>
    <lineage>
        <taxon>Eukaryota</taxon>
        <taxon>Metazoa</taxon>
        <taxon>Ecdysozoa</taxon>
        <taxon>Arthropoda</taxon>
        <taxon>Hexapoda</taxon>
        <taxon>Insecta</taxon>
        <taxon>Pterygota</taxon>
        <taxon>Neoptera</taxon>
        <taxon>Endopterygota</taxon>
        <taxon>Coleoptera</taxon>
        <taxon>Polyphaga</taxon>
        <taxon>Scarabaeiformia</taxon>
        <taxon>Scarabaeidae</taxon>
        <taxon>Dynastinae</taxon>
        <taxon>Oryctes</taxon>
    </lineage>
</organism>
<dbReference type="SUPFAM" id="SSF46934">
    <property type="entry name" value="UBA-like"/>
    <property type="match status" value="1"/>
</dbReference>
<dbReference type="GO" id="GO:0043130">
    <property type="term" value="F:ubiquitin binding"/>
    <property type="evidence" value="ECO:0007669"/>
    <property type="project" value="InterPro"/>
</dbReference>
<name>A0A0T6ASU7_9SCAR</name>
<feature type="domain" description="UBA" evidence="2">
    <location>
        <begin position="391"/>
        <end position="432"/>
    </location>
</feature>
<evidence type="ECO:0000259" key="2">
    <source>
        <dbReference type="PROSITE" id="PS50030"/>
    </source>
</evidence>
<feature type="compositionally biased region" description="Basic and acidic residues" evidence="1">
    <location>
        <begin position="337"/>
        <end position="351"/>
    </location>
</feature>
<evidence type="ECO:0008006" key="6">
    <source>
        <dbReference type="Google" id="ProtNLM"/>
    </source>
</evidence>
<dbReference type="CDD" id="cd14316">
    <property type="entry name" value="UBA2_UBAP1_like"/>
    <property type="match status" value="1"/>
</dbReference>
<dbReference type="EMBL" id="LJIG01022888">
    <property type="protein sequence ID" value="KRT78211.1"/>
    <property type="molecule type" value="Genomic_DNA"/>
</dbReference>
<dbReference type="Gene3D" id="1.20.120.1920">
    <property type="entry name" value="UBAP1 SOUBA domain"/>
    <property type="match status" value="1"/>
</dbReference>
<evidence type="ECO:0000256" key="1">
    <source>
        <dbReference type="SAM" id="MobiDB-lite"/>
    </source>
</evidence>
<dbReference type="InterPro" id="IPR023340">
    <property type="entry name" value="UMA"/>
</dbReference>
<feature type="region of interest" description="Disordered" evidence="1">
    <location>
        <begin position="329"/>
        <end position="351"/>
    </location>
</feature>
<dbReference type="InterPro" id="IPR042575">
    <property type="entry name" value="UBAP1_C"/>
</dbReference>
<dbReference type="PANTHER" id="PTHR15960:SF5">
    <property type="entry name" value="LD44032P"/>
    <property type="match status" value="1"/>
</dbReference>
<accession>A0A0T6ASU7</accession>
<dbReference type="OrthoDB" id="2018023at2759"/>
<dbReference type="PROSITE" id="PS51497">
    <property type="entry name" value="UMA"/>
    <property type="match status" value="1"/>
</dbReference>
<dbReference type="PANTHER" id="PTHR15960">
    <property type="entry name" value="LD44032P"/>
    <property type="match status" value="1"/>
</dbReference>
<keyword evidence="5" id="KW-1185">Reference proteome</keyword>